<dbReference type="EMBL" id="JBEQCT010000003">
    <property type="protein sequence ID" value="MFM2485252.1"/>
    <property type="molecule type" value="Genomic_DNA"/>
</dbReference>
<name>A0ABW9G6H8_9GAMM</name>
<evidence type="ECO:0008006" key="3">
    <source>
        <dbReference type="Google" id="ProtNLM"/>
    </source>
</evidence>
<dbReference type="Proteomes" id="UP001629953">
    <property type="component" value="Unassembled WGS sequence"/>
</dbReference>
<reference evidence="1 2" key="1">
    <citation type="journal article" date="2013" name="Int. J. Syst. Evol. Microbiol.">
        <title>Celerinatantimonas yamalensis sp. nov., a cold-adapted diazotrophic bacterium from a cold permafrost brine.</title>
        <authorList>
            <person name="Shcherbakova V."/>
            <person name="Chuvilskaya N."/>
            <person name="Rivkina E."/>
            <person name="Demidov N."/>
            <person name="Uchaeva V."/>
            <person name="Suetin S."/>
            <person name="Suzina N."/>
            <person name="Gilichinsky D."/>
        </authorList>
    </citation>
    <scope>NUCLEOTIDE SEQUENCE [LARGE SCALE GENOMIC DNA]</scope>
    <source>
        <strain evidence="1 2">C7</strain>
    </source>
</reference>
<proteinExistence type="predicted"/>
<sequence>MLRRLIWPLAVALVFVASMPLVNGWVAHRLATQLVPQLGMKVLSHQYRWGYLTGQETYQLANNHHREQVRINCQYWGLGPKAVIFINQRELLTSQWRWHLGSLSITGQHHYVGSNPLFRQLTITTQISPTRLTHKVRLAHYQQHFAQQDGALKVSQFQFDTQASYPRFKILSAQHTTWHYQLKLDNLSIDSQALQFQLKGLQMQTQIDPANPLSHYKSDLQFALLHWRRGALPIDLEHVNTQITMQASRQAIANLNTLQLSTRWQEQLAPLIANGLHIRFNPLVMHSHQGKMELTASLAIAPTTLSHSSLDGSLLLQNASLELHAKTNTQFIDNLLPDAWLAFTERAIANGLIKQQGNILTANWIYQRGELKQKPDPNPS</sequence>
<protein>
    <recommendedName>
        <fullName evidence="3">DUF945 family protein</fullName>
    </recommendedName>
</protein>
<gene>
    <name evidence="1" type="ORF">ABUE30_09285</name>
</gene>
<evidence type="ECO:0000313" key="1">
    <source>
        <dbReference type="EMBL" id="MFM2485252.1"/>
    </source>
</evidence>
<keyword evidence="2" id="KW-1185">Reference proteome</keyword>
<evidence type="ECO:0000313" key="2">
    <source>
        <dbReference type="Proteomes" id="UP001629953"/>
    </source>
</evidence>
<organism evidence="1 2">
    <name type="scientific">Celerinatantimonas yamalensis</name>
    <dbReference type="NCBI Taxonomy" id="559956"/>
    <lineage>
        <taxon>Bacteria</taxon>
        <taxon>Pseudomonadati</taxon>
        <taxon>Pseudomonadota</taxon>
        <taxon>Gammaproteobacteria</taxon>
        <taxon>Celerinatantimonadaceae</taxon>
        <taxon>Celerinatantimonas</taxon>
    </lineage>
</organism>
<accession>A0ABW9G6H8</accession>
<comment type="caution">
    <text evidence="1">The sequence shown here is derived from an EMBL/GenBank/DDBJ whole genome shotgun (WGS) entry which is preliminary data.</text>
</comment>
<dbReference type="RefSeq" id="WP_408623463.1">
    <property type="nucleotide sequence ID" value="NZ_JBEQCT010000003.1"/>
</dbReference>